<dbReference type="RefSeq" id="WP_244556634.1">
    <property type="nucleotide sequence ID" value="NZ_FUXU01000053.1"/>
</dbReference>
<protein>
    <recommendedName>
        <fullName evidence="3">Cysteine-rich CWC</fullName>
    </recommendedName>
</protein>
<dbReference type="AlphaFoldDB" id="A0A1T4V7Z9"/>
<dbReference type="Pfam" id="PF17653">
    <property type="entry name" value="DUF5522"/>
    <property type="match status" value="1"/>
</dbReference>
<keyword evidence="2" id="KW-1185">Reference proteome</keyword>
<proteinExistence type="predicted"/>
<evidence type="ECO:0008006" key="3">
    <source>
        <dbReference type="Google" id="ProtNLM"/>
    </source>
</evidence>
<accession>A0A1T4V7Z9</accession>
<evidence type="ECO:0000313" key="2">
    <source>
        <dbReference type="Proteomes" id="UP000190162"/>
    </source>
</evidence>
<gene>
    <name evidence="1" type="ORF">SAMN02745132_03403</name>
</gene>
<organism evidence="1 2">
    <name type="scientific">Enterovibrio nigricans DSM 22720</name>
    <dbReference type="NCBI Taxonomy" id="1121868"/>
    <lineage>
        <taxon>Bacteria</taxon>
        <taxon>Pseudomonadati</taxon>
        <taxon>Pseudomonadota</taxon>
        <taxon>Gammaproteobacteria</taxon>
        <taxon>Vibrionales</taxon>
        <taxon>Vibrionaceae</taxon>
        <taxon>Enterovibrio</taxon>
    </lineage>
</organism>
<name>A0A1T4V7Z9_9GAMM</name>
<reference evidence="2" key="1">
    <citation type="submission" date="2017-02" db="EMBL/GenBank/DDBJ databases">
        <authorList>
            <person name="Varghese N."/>
            <person name="Submissions S."/>
        </authorList>
    </citation>
    <scope>NUCLEOTIDE SEQUENCE [LARGE SCALE GENOMIC DNA]</scope>
    <source>
        <strain evidence="2">DSM 22720</strain>
    </source>
</reference>
<sequence length="126" mass="13757">MKTCPECNTDVACTADSGTCWCMSYPPVLPVAESDNLACLCPSCLAKRVNSKLNDIYQDYTTDDLVRLAKPYAANTPLIEGIDYTQENGYMVLSAWYLLKRGKCCGNGCRHCPYGHASTNNANNVG</sequence>
<dbReference type="EMBL" id="FUXU01000053">
    <property type="protein sequence ID" value="SKA60992.1"/>
    <property type="molecule type" value="Genomic_DNA"/>
</dbReference>
<dbReference type="InterPro" id="IPR040807">
    <property type="entry name" value="DUF5522"/>
</dbReference>
<dbReference type="Proteomes" id="UP000190162">
    <property type="component" value="Unassembled WGS sequence"/>
</dbReference>
<dbReference type="Pfam" id="PF14375">
    <property type="entry name" value="Cys_rich_CWC"/>
    <property type="match status" value="1"/>
</dbReference>
<evidence type="ECO:0000313" key="1">
    <source>
        <dbReference type="EMBL" id="SKA60992.1"/>
    </source>
</evidence>
<dbReference type="InterPro" id="IPR032720">
    <property type="entry name" value="Cys_rich_CWC"/>
</dbReference>